<proteinExistence type="inferred from homology"/>
<sequence length="389" mass="45722">MMSLLLQFYKIFMFTLGATCGIFLASYVWNVSNNHNNNFSLLSKPHLHLVTDSKYYNQWLRSQGVSRVPSGRNTCSKKSILESDYLKQHVKITCVIFVNKLESAYRIYSSWLARCDNFYFFGPKSNNFIPIITATHSKYPWQRLCKSLEYLILNDRRNVHWIILVNDDRFVIPENLRYSLVLFNSSEPFYGGHIKSHRNVLFSPLNLGVVLNRATLELLLQTNSLPCYLQNVFDPDYFLGRQLSFHSIYPKSLLDENRCNRFHPVTFSQIFLSHIQNKGIENHDLEKNTLKDQDGLCYSITSISFSMPPLDNKKGKLELFYDYMLYQFEKTPVCYSEGQYLSQPAYSMQRWAKSITMYTNKNEDDVISMSDEQYYQIWNNISLEIPQTY</sequence>
<dbReference type="STRING" id="121845.A0A1S3DTR5"/>
<keyword evidence="7" id="KW-1185">Reference proteome</keyword>
<dbReference type="PaxDb" id="121845-A0A1S3DTR5"/>
<dbReference type="Proteomes" id="UP000079169">
    <property type="component" value="Unplaced"/>
</dbReference>
<reference evidence="8" key="1">
    <citation type="submission" date="2025-08" db="UniProtKB">
        <authorList>
            <consortium name="RefSeq"/>
        </authorList>
    </citation>
    <scope>IDENTIFICATION</scope>
</reference>
<dbReference type="PANTHER" id="PTHR23033:SF49">
    <property type="entry name" value="PUTATIVE-RELATED"/>
    <property type="match status" value="1"/>
</dbReference>
<dbReference type="GO" id="GO:0016020">
    <property type="term" value="C:membrane"/>
    <property type="evidence" value="ECO:0007669"/>
    <property type="project" value="UniProtKB-SubCell"/>
</dbReference>
<dbReference type="InterPro" id="IPR026050">
    <property type="entry name" value="C1GALT1/C1GALT1_chp1"/>
</dbReference>
<comment type="similarity">
    <text evidence="2">Belongs to the glycosyltransferase 31 family. Beta3-Gal-T subfamily.</text>
</comment>
<name>A0A1S3DTR5_DIACI</name>
<evidence type="ECO:0000256" key="6">
    <source>
        <dbReference type="ARBA" id="ARBA00023136"/>
    </source>
</evidence>
<dbReference type="PANTHER" id="PTHR23033">
    <property type="entry name" value="BETA1,3-GALACTOSYLTRANSFERASE"/>
    <property type="match status" value="1"/>
</dbReference>
<gene>
    <name evidence="8" type="primary">LOC103524515</name>
</gene>
<dbReference type="GeneID" id="103524515"/>
<evidence type="ECO:0000256" key="2">
    <source>
        <dbReference type="ARBA" id="ARBA00006462"/>
    </source>
</evidence>
<evidence type="ECO:0000313" key="8">
    <source>
        <dbReference type="RefSeq" id="XP_008487751.1"/>
    </source>
</evidence>
<dbReference type="GO" id="GO:0016263">
    <property type="term" value="F:glycoprotein-N-acetylgalactosamine 3-beta-galactosyltransferase activity"/>
    <property type="evidence" value="ECO:0007669"/>
    <property type="project" value="TreeGrafter"/>
</dbReference>
<dbReference type="KEGG" id="dci:103524515"/>
<keyword evidence="5" id="KW-1133">Transmembrane helix</keyword>
<evidence type="ECO:0000313" key="7">
    <source>
        <dbReference type="Proteomes" id="UP000079169"/>
    </source>
</evidence>
<dbReference type="AlphaFoldDB" id="A0A1S3DTR5"/>
<keyword evidence="4" id="KW-0735">Signal-anchor</keyword>
<protein>
    <submittedName>
        <fullName evidence="8">C1GALT1-specific chaperone 1-like protein</fullName>
    </submittedName>
</protein>
<evidence type="ECO:0000256" key="5">
    <source>
        <dbReference type="ARBA" id="ARBA00022989"/>
    </source>
</evidence>
<evidence type="ECO:0000256" key="3">
    <source>
        <dbReference type="ARBA" id="ARBA00022692"/>
    </source>
</evidence>
<keyword evidence="6" id="KW-0472">Membrane</keyword>
<evidence type="ECO:0000256" key="4">
    <source>
        <dbReference type="ARBA" id="ARBA00022968"/>
    </source>
</evidence>
<dbReference type="Gene3D" id="3.90.550.50">
    <property type="match status" value="1"/>
</dbReference>
<keyword evidence="3" id="KW-0812">Transmembrane</keyword>
<organism evidence="7 8">
    <name type="scientific">Diaphorina citri</name>
    <name type="common">Asian citrus psyllid</name>
    <dbReference type="NCBI Taxonomy" id="121845"/>
    <lineage>
        <taxon>Eukaryota</taxon>
        <taxon>Metazoa</taxon>
        <taxon>Ecdysozoa</taxon>
        <taxon>Arthropoda</taxon>
        <taxon>Hexapoda</taxon>
        <taxon>Insecta</taxon>
        <taxon>Pterygota</taxon>
        <taxon>Neoptera</taxon>
        <taxon>Paraneoptera</taxon>
        <taxon>Hemiptera</taxon>
        <taxon>Sternorrhyncha</taxon>
        <taxon>Psylloidea</taxon>
        <taxon>Psyllidae</taxon>
        <taxon>Diaphorininae</taxon>
        <taxon>Diaphorina</taxon>
    </lineage>
</organism>
<evidence type="ECO:0000256" key="1">
    <source>
        <dbReference type="ARBA" id="ARBA00004606"/>
    </source>
</evidence>
<dbReference type="OMA" id="RCNNIYF"/>
<comment type="subcellular location">
    <subcellularLocation>
        <location evidence="1">Membrane</location>
        <topology evidence="1">Single-pass type II membrane protein</topology>
    </subcellularLocation>
</comment>
<accession>A0A1S3DTR5</accession>
<dbReference type="RefSeq" id="XP_008487751.1">
    <property type="nucleotide sequence ID" value="XM_008489529.2"/>
</dbReference>